<evidence type="ECO:0000256" key="3">
    <source>
        <dbReference type="PROSITE-ProRule" id="PRU00236"/>
    </source>
</evidence>
<dbReference type="PROSITE" id="PS50305">
    <property type="entry name" value="SIRTUIN"/>
    <property type="match status" value="1"/>
</dbReference>
<dbReference type="InterPro" id="IPR003000">
    <property type="entry name" value="Sirtuin"/>
</dbReference>
<reference evidence="5" key="1">
    <citation type="submission" date="2014-05" db="EMBL/GenBank/DDBJ databases">
        <title>The transcriptome of the halophilic microalga Tetraselmis sp. GSL018 isolated from the Great Salt Lake, Utah.</title>
        <authorList>
            <person name="Jinkerson R.E."/>
            <person name="D'Adamo S."/>
            <person name="Posewitz M.C."/>
        </authorList>
    </citation>
    <scope>NUCLEOTIDE SEQUENCE</scope>
    <source>
        <strain evidence="5">GSL018</strain>
    </source>
</reference>
<gene>
    <name evidence="5" type="ORF">TSPGSL018_27673</name>
</gene>
<evidence type="ECO:0000313" key="5">
    <source>
        <dbReference type="EMBL" id="JAC73840.1"/>
    </source>
</evidence>
<dbReference type="InterPro" id="IPR029035">
    <property type="entry name" value="DHS-like_NAD/FAD-binding_dom"/>
</dbReference>
<evidence type="ECO:0000259" key="4">
    <source>
        <dbReference type="PROSITE" id="PS50305"/>
    </source>
</evidence>
<name>A0A061RT01_9CHLO</name>
<sequence length="217" mass="24651">LFKARTCRRIVVFSGSGLSASSGMSTFTTPGGLYDRAKKRFKLSDGKKLFNYSFFHRRRLDCMSFLADVFAEAMCARPSRGHRALARLWEQGRLQRHYTLNIDGLCEAAGMDTWQPMPCKDEDGDDAMEYPRGAAASTVEMHGNIRQLVCAECGCWAYMDNSKSRQIQRKQRIPCLNCHEGKGLRPRVMLYDDDEGDVITPEDLWDIMKDDVVVADM</sequence>
<dbReference type="GO" id="GO:0046872">
    <property type="term" value="F:metal ion binding"/>
    <property type="evidence" value="ECO:0007669"/>
    <property type="project" value="UniProtKB-KW"/>
</dbReference>
<dbReference type="PANTHER" id="PTHR11085:SF10">
    <property type="entry name" value="NAD-DEPENDENT PROTEIN DEACYLASE SIRTUIN-5, MITOCHONDRIAL-RELATED"/>
    <property type="match status" value="1"/>
</dbReference>
<proteinExistence type="predicted"/>
<dbReference type="SUPFAM" id="SSF52467">
    <property type="entry name" value="DHS-like NAD/FAD-binding domain"/>
    <property type="match status" value="1"/>
</dbReference>
<feature type="active site" description="Proton acceptor" evidence="3">
    <location>
        <position position="142"/>
    </location>
</feature>
<dbReference type="GO" id="GO:0005634">
    <property type="term" value="C:nucleus"/>
    <property type="evidence" value="ECO:0007669"/>
    <property type="project" value="TreeGrafter"/>
</dbReference>
<keyword evidence="2" id="KW-0520">NAD</keyword>
<dbReference type="PANTHER" id="PTHR11085">
    <property type="entry name" value="NAD-DEPENDENT PROTEIN DEACYLASE SIRTUIN-5, MITOCHONDRIAL-RELATED"/>
    <property type="match status" value="1"/>
</dbReference>
<feature type="non-terminal residue" evidence="5">
    <location>
        <position position="217"/>
    </location>
</feature>
<feature type="non-terminal residue" evidence="5">
    <location>
        <position position="1"/>
    </location>
</feature>
<evidence type="ECO:0000256" key="2">
    <source>
        <dbReference type="ARBA" id="ARBA00023027"/>
    </source>
</evidence>
<organism evidence="5">
    <name type="scientific">Tetraselmis sp. GSL018</name>
    <dbReference type="NCBI Taxonomy" id="582737"/>
    <lineage>
        <taxon>Eukaryota</taxon>
        <taxon>Viridiplantae</taxon>
        <taxon>Chlorophyta</taxon>
        <taxon>core chlorophytes</taxon>
        <taxon>Chlorodendrophyceae</taxon>
        <taxon>Chlorodendrales</taxon>
        <taxon>Chlorodendraceae</taxon>
        <taxon>Tetraselmis</taxon>
    </lineage>
</organism>
<protein>
    <submittedName>
        <fullName evidence="5">Dhs-like nad fad-binding domain-containing protein</fullName>
    </submittedName>
</protein>
<dbReference type="AlphaFoldDB" id="A0A061RT01"/>
<feature type="domain" description="Deacetylase sirtuin-type" evidence="4">
    <location>
        <begin position="1"/>
        <end position="217"/>
    </location>
</feature>
<feature type="binding site" evidence="3">
    <location>
        <position position="175"/>
    </location>
    <ligand>
        <name>Zn(2+)</name>
        <dbReference type="ChEBI" id="CHEBI:29105"/>
    </ligand>
</feature>
<accession>A0A061RT01</accession>
<dbReference type="InterPro" id="IPR050134">
    <property type="entry name" value="NAD-dep_sirtuin_deacylases"/>
</dbReference>
<dbReference type="Pfam" id="PF02146">
    <property type="entry name" value="SIR2"/>
    <property type="match status" value="1"/>
</dbReference>
<feature type="binding site" evidence="3">
    <location>
        <position position="153"/>
    </location>
    <ligand>
        <name>Zn(2+)</name>
        <dbReference type="ChEBI" id="CHEBI:29105"/>
    </ligand>
</feature>
<dbReference type="Gene3D" id="3.40.50.1220">
    <property type="entry name" value="TPP-binding domain"/>
    <property type="match status" value="1"/>
</dbReference>
<feature type="binding site" evidence="3">
    <location>
        <position position="178"/>
    </location>
    <ligand>
        <name>Zn(2+)</name>
        <dbReference type="ChEBI" id="CHEBI:29105"/>
    </ligand>
</feature>
<dbReference type="Gene3D" id="3.30.1600.10">
    <property type="entry name" value="SIR2/SIRT2 'Small Domain"/>
    <property type="match status" value="1"/>
</dbReference>
<dbReference type="InterPro" id="IPR026590">
    <property type="entry name" value="Ssirtuin_cat_dom"/>
</dbReference>
<dbReference type="GO" id="GO:0070403">
    <property type="term" value="F:NAD+ binding"/>
    <property type="evidence" value="ECO:0007669"/>
    <property type="project" value="InterPro"/>
</dbReference>
<keyword evidence="3" id="KW-0479">Metal-binding</keyword>
<keyword evidence="1" id="KW-0808">Transferase</keyword>
<feature type="binding site" evidence="3">
    <location>
        <position position="150"/>
    </location>
    <ligand>
        <name>Zn(2+)</name>
        <dbReference type="ChEBI" id="CHEBI:29105"/>
    </ligand>
</feature>
<keyword evidence="3" id="KW-0862">Zinc</keyword>
<dbReference type="EMBL" id="GBEZ01012010">
    <property type="protein sequence ID" value="JAC73840.1"/>
    <property type="molecule type" value="Transcribed_RNA"/>
</dbReference>
<dbReference type="GO" id="GO:0017136">
    <property type="term" value="F:histone deacetylase activity, NAD-dependent"/>
    <property type="evidence" value="ECO:0007669"/>
    <property type="project" value="TreeGrafter"/>
</dbReference>
<evidence type="ECO:0000256" key="1">
    <source>
        <dbReference type="ARBA" id="ARBA00022679"/>
    </source>
</evidence>
<dbReference type="InterPro" id="IPR026591">
    <property type="entry name" value="Sirtuin_cat_small_dom_sf"/>
</dbReference>